<evidence type="ECO:0000256" key="1">
    <source>
        <dbReference type="ARBA" id="ARBA00022679"/>
    </source>
</evidence>
<dbReference type="GO" id="GO:0005524">
    <property type="term" value="F:ATP binding"/>
    <property type="evidence" value="ECO:0007669"/>
    <property type="project" value="UniProtKB-KW"/>
</dbReference>
<dbReference type="SMART" id="SM00220">
    <property type="entry name" value="S_TKc"/>
    <property type="match status" value="1"/>
</dbReference>
<dbReference type="InterPro" id="IPR011990">
    <property type="entry name" value="TPR-like_helical_dom_sf"/>
</dbReference>
<dbReference type="EMBL" id="DWYC01000053">
    <property type="protein sequence ID" value="HJB57085.1"/>
    <property type="molecule type" value="Genomic_DNA"/>
</dbReference>
<dbReference type="Proteomes" id="UP000824208">
    <property type="component" value="Unassembled WGS sequence"/>
</dbReference>
<dbReference type="PROSITE" id="PS50011">
    <property type="entry name" value="PROTEIN_KINASE_DOM"/>
    <property type="match status" value="1"/>
</dbReference>
<evidence type="ECO:0000313" key="8">
    <source>
        <dbReference type="Proteomes" id="UP000824208"/>
    </source>
</evidence>
<dbReference type="PANTHER" id="PTHR43289">
    <property type="entry name" value="MITOGEN-ACTIVATED PROTEIN KINASE KINASE KINASE 20-RELATED"/>
    <property type="match status" value="1"/>
</dbReference>
<proteinExistence type="predicted"/>
<dbReference type="SUPFAM" id="SSF56112">
    <property type="entry name" value="Protein kinase-like (PK-like)"/>
    <property type="match status" value="1"/>
</dbReference>
<reference evidence="7" key="1">
    <citation type="journal article" date="2021" name="PeerJ">
        <title>Extensive microbial diversity within the chicken gut microbiome revealed by metagenomics and culture.</title>
        <authorList>
            <person name="Gilroy R."/>
            <person name="Ravi A."/>
            <person name="Getino M."/>
            <person name="Pursley I."/>
            <person name="Horton D.L."/>
            <person name="Alikhan N.F."/>
            <person name="Baker D."/>
            <person name="Gharbi K."/>
            <person name="Hall N."/>
            <person name="Watson M."/>
            <person name="Adriaenssens E.M."/>
            <person name="Foster-Nyarko E."/>
            <person name="Jarju S."/>
            <person name="Secka A."/>
            <person name="Antonio M."/>
            <person name="Oren A."/>
            <person name="Chaudhuri R.R."/>
            <person name="La Ragione R."/>
            <person name="Hildebrand F."/>
            <person name="Pallen M.J."/>
        </authorList>
    </citation>
    <scope>NUCLEOTIDE SEQUENCE</scope>
    <source>
        <strain evidence="7">CHK189-11263</strain>
    </source>
</reference>
<evidence type="ECO:0000256" key="2">
    <source>
        <dbReference type="ARBA" id="ARBA00022741"/>
    </source>
</evidence>
<dbReference type="PROSITE" id="PS50005">
    <property type="entry name" value="TPR"/>
    <property type="match status" value="1"/>
</dbReference>
<gene>
    <name evidence="7" type="ORF">H9714_06000</name>
</gene>
<dbReference type="SUPFAM" id="SSF48452">
    <property type="entry name" value="TPR-like"/>
    <property type="match status" value="2"/>
</dbReference>
<keyword evidence="4" id="KW-0067">ATP-binding</keyword>
<reference evidence="7" key="2">
    <citation type="submission" date="2021-04" db="EMBL/GenBank/DDBJ databases">
        <authorList>
            <person name="Gilroy R."/>
        </authorList>
    </citation>
    <scope>NUCLEOTIDE SEQUENCE</scope>
    <source>
        <strain evidence="7">CHK189-11263</strain>
    </source>
</reference>
<dbReference type="Pfam" id="PF13181">
    <property type="entry name" value="TPR_8"/>
    <property type="match status" value="1"/>
</dbReference>
<dbReference type="Pfam" id="PF13174">
    <property type="entry name" value="TPR_6"/>
    <property type="match status" value="1"/>
</dbReference>
<feature type="domain" description="Protein kinase" evidence="6">
    <location>
        <begin position="13"/>
        <end position="283"/>
    </location>
</feature>
<keyword evidence="3 7" id="KW-0418">Kinase</keyword>
<dbReference type="SMART" id="SM00028">
    <property type="entry name" value="TPR"/>
    <property type="match status" value="5"/>
</dbReference>
<keyword evidence="1" id="KW-0808">Transferase</keyword>
<dbReference type="InterPro" id="IPR019734">
    <property type="entry name" value="TPR_rpt"/>
</dbReference>
<keyword evidence="5" id="KW-0802">TPR repeat</keyword>
<keyword evidence="2" id="KW-0547">Nucleotide-binding</keyword>
<dbReference type="Gene3D" id="1.10.510.10">
    <property type="entry name" value="Transferase(Phosphotransferase) domain 1"/>
    <property type="match status" value="1"/>
</dbReference>
<protein>
    <submittedName>
        <fullName evidence="7">Protein kinase</fullName>
    </submittedName>
</protein>
<dbReference type="InterPro" id="IPR000719">
    <property type="entry name" value="Prot_kinase_dom"/>
</dbReference>
<dbReference type="Pfam" id="PF00069">
    <property type="entry name" value="Pkinase"/>
    <property type="match status" value="1"/>
</dbReference>
<evidence type="ECO:0000256" key="4">
    <source>
        <dbReference type="ARBA" id="ARBA00022840"/>
    </source>
</evidence>
<dbReference type="Gene3D" id="3.30.200.20">
    <property type="entry name" value="Phosphorylase Kinase, domain 1"/>
    <property type="match status" value="1"/>
</dbReference>
<feature type="repeat" description="TPR" evidence="5">
    <location>
        <begin position="409"/>
        <end position="442"/>
    </location>
</feature>
<dbReference type="AlphaFoldDB" id="A0A9D2MA78"/>
<dbReference type="CDD" id="cd14014">
    <property type="entry name" value="STKc_PknB_like"/>
    <property type="match status" value="1"/>
</dbReference>
<name>A0A9D2MA78_9FIRM</name>
<dbReference type="InterPro" id="IPR011009">
    <property type="entry name" value="Kinase-like_dom_sf"/>
</dbReference>
<evidence type="ECO:0000256" key="5">
    <source>
        <dbReference type="PROSITE-ProRule" id="PRU00339"/>
    </source>
</evidence>
<sequence>MVIDTGSVLGPDYEHIVPLAPGGTGEVFRAHKRGLDVEVVVKRVKAQYRGRLSETREADILKNLRHQYLPRIYDIIPAADGYLYTVMDYIPGCDLEEYVERYGALPQKLVVKWMRQLCQVIGYLHSQKPAVIHCDLKPQNIRITPGGDICVIDFNTSLLYEDREMQALGATDGYAAPEQYNVPPAALASLPADRRECWMRWSAAAAAYGKVTEATDQYGMGAVAYFMLTGYPPGHCLEGVVPLERYQIQVGEALRAVVEKAMALRPQDRFSSAAAMGAALEDLKKTDRAYKRWQLRCQVTAVALGALVLLSAFSLWMGLELRDREQGTAYQELVDQADALIQAQNYEESLEVLSQAMVLDGDRIEAYIRASTVLYRLGRYSECVDLLSGLNFVYDEGSMTQQEFEYAQAELNYVLGSCHYQMEQYSQAVEAFQLAVWFDPNESIYYRDLAAAQAKAGNFNQAQETYQTLQSLPDARREDLLLVQGELAYAQGDYEAALAPLLELTHSGDETLVSRSYLLAAQCYRRLGDRAAEIAVLEEARAVLGAPANHLHTQELIDAYLQAGAEGGGAEDYEAALALCRGLIDQGTATLAVRLNAGLALQYLDRTEEALTLAEETIQLYPNDYRSYLRLALLCLDDQVADHDRAREAYEQAAALYSGAGVQDSEMAYLESLMDSLG</sequence>
<dbReference type="Gene3D" id="1.25.40.10">
    <property type="entry name" value="Tetratricopeptide repeat domain"/>
    <property type="match status" value="3"/>
</dbReference>
<evidence type="ECO:0000313" key="7">
    <source>
        <dbReference type="EMBL" id="HJB57085.1"/>
    </source>
</evidence>
<dbReference type="PANTHER" id="PTHR43289:SF34">
    <property type="entry name" value="SERINE_THREONINE-PROTEIN KINASE YBDM-RELATED"/>
    <property type="match status" value="1"/>
</dbReference>
<accession>A0A9D2MA78</accession>
<evidence type="ECO:0000259" key="6">
    <source>
        <dbReference type="PROSITE" id="PS50011"/>
    </source>
</evidence>
<comment type="caution">
    <text evidence="7">The sequence shown here is derived from an EMBL/GenBank/DDBJ whole genome shotgun (WGS) entry which is preliminary data.</text>
</comment>
<evidence type="ECO:0000256" key="3">
    <source>
        <dbReference type="ARBA" id="ARBA00022777"/>
    </source>
</evidence>
<dbReference type="GO" id="GO:0004674">
    <property type="term" value="F:protein serine/threonine kinase activity"/>
    <property type="evidence" value="ECO:0007669"/>
    <property type="project" value="TreeGrafter"/>
</dbReference>
<organism evidence="7 8">
    <name type="scientific">Candidatus Flavonifractor intestinipullorum</name>
    <dbReference type="NCBI Taxonomy" id="2838587"/>
    <lineage>
        <taxon>Bacteria</taxon>
        <taxon>Bacillati</taxon>
        <taxon>Bacillota</taxon>
        <taxon>Clostridia</taxon>
        <taxon>Eubacteriales</taxon>
        <taxon>Oscillospiraceae</taxon>
        <taxon>Flavonifractor</taxon>
    </lineage>
</organism>